<sequence length="111" mass="12583">MDLIFILLMLLGLLIGIFAWYRDRSEKDKRFSWLSYASLLISLFLILTMYSTRGSFLIYTVAIGSPLSLMLCGYTLFKRREKKIMAGIGLILSLISTGIVFIIGTFVVTNN</sequence>
<dbReference type="RefSeq" id="WP_066395547.1">
    <property type="nucleotide sequence ID" value="NZ_CP015378.1"/>
</dbReference>
<name>A0A160IN72_9BACL</name>
<gene>
    <name evidence="2" type="ORF">ABE65_012840</name>
</gene>
<protein>
    <submittedName>
        <fullName evidence="2">Uncharacterized protein</fullName>
    </submittedName>
</protein>
<evidence type="ECO:0000313" key="2">
    <source>
        <dbReference type="EMBL" id="ANC77634.1"/>
    </source>
</evidence>
<feature type="transmembrane region" description="Helical" evidence="1">
    <location>
        <begin position="33"/>
        <end position="50"/>
    </location>
</feature>
<dbReference type="EMBL" id="CP015378">
    <property type="protein sequence ID" value="ANC77634.1"/>
    <property type="molecule type" value="Genomic_DNA"/>
</dbReference>
<proteinExistence type="predicted"/>
<organism evidence="2 3">
    <name type="scientific">Fictibacillus phosphorivorans</name>
    <dbReference type="NCBI Taxonomy" id="1221500"/>
    <lineage>
        <taxon>Bacteria</taxon>
        <taxon>Bacillati</taxon>
        <taxon>Bacillota</taxon>
        <taxon>Bacilli</taxon>
        <taxon>Bacillales</taxon>
        <taxon>Fictibacillaceae</taxon>
        <taxon>Fictibacillus</taxon>
    </lineage>
</organism>
<reference evidence="2 3" key="1">
    <citation type="submission" date="2016-04" db="EMBL/GenBank/DDBJ databases">
        <title>Complete genome sequence of Fictibacillus phosphorivorans G25-29, a strain toxic to nematodes.</title>
        <authorList>
            <person name="Zheng Z."/>
        </authorList>
    </citation>
    <scope>NUCLEOTIDE SEQUENCE [LARGE SCALE GENOMIC DNA]</scope>
    <source>
        <strain evidence="2 3">G25-29</strain>
    </source>
</reference>
<keyword evidence="1" id="KW-1133">Transmembrane helix</keyword>
<evidence type="ECO:0000313" key="3">
    <source>
        <dbReference type="Proteomes" id="UP000076623"/>
    </source>
</evidence>
<dbReference type="AlphaFoldDB" id="A0A160IN72"/>
<keyword evidence="1" id="KW-0812">Transmembrane</keyword>
<feature type="transmembrane region" description="Helical" evidence="1">
    <location>
        <begin position="84"/>
        <end position="108"/>
    </location>
</feature>
<feature type="transmembrane region" description="Helical" evidence="1">
    <location>
        <begin position="6"/>
        <end position="21"/>
    </location>
</feature>
<keyword evidence="3" id="KW-1185">Reference proteome</keyword>
<keyword evidence="1" id="KW-0472">Membrane</keyword>
<dbReference type="Proteomes" id="UP000076623">
    <property type="component" value="Chromosome"/>
</dbReference>
<accession>A0A160IN72</accession>
<evidence type="ECO:0000256" key="1">
    <source>
        <dbReference type="SAM" id="Phobius"/>
    </source>
</evidence>
<dbReference type="KEGG" id="fpn:ABE65_012840"/>
<feature type="transmembrane region" description="Helical" evidence="1">
    <location>
        <begin position="56"/>
        <end position="77"/>
    </location>
</feature>